<organism evidence="8 9">
    <name type="scientific">Candidozyma auris</name>
    <name type="common">Yeast</name>
    <name type="synonym">Candida auris</name>
    <dbReference type="NCBI Taxonomy" id="498019"/>
    <lineage>
        <taxon>Eukaryota</taxon>
        <taxon>Fungi</taxon>
        <taxon>Dikarya</taxon>
        <taxon>Ascomycota</taxon>
        <taxon>Saccharomycotina</taxon>
        <taxon>Pichiomycetes</taxon>
        <taxon>Metschnikowiaceae</taxon>
        <taxon>Candidozyma</taxon>
    </lineage>
</organism>
<evidence type="ECO:0000256" key="6">
    <source>
        <dbReference type="SAM" id="Phobius"/>
    </source>
</evidence>
<dbReference type="PANTHER" id="PTHR10434:SF11">
    <property type="entry name" value="1-ACYL-SN-GLYCEROL-3-PHOSPHATE ACYLTRANSFERASE"/>
    <property type="match status" value="1"/>
</dbReference>
<evidence type="ECO:0000256" key="2">
    <source>
        <dbReference type="ARBA" id="ARBA00022679"/>
    </source>
</evidence>
<comment type="catalytic activity">
    <reaction evidence="4">
        <text>a 1-acyl-sn-glycero-3-phosphate + an acyl-CoA = a 1,2-diacyl-sn-glycero-3-phosphate + CoA</text>
        <dbReference type="Rhea" id="RHEA:19709"/>
        <dbReference type="ChEBI" id="CHEBI:57287"/>
        <dbReference type="ChEBI" id="CHEBI:57970"/>
        <dbReference type="ChEBI" id="CHEBI:58342"/>
        <dbReference type="ChEBI" id="CHEBI:58608"/>
        <dbReference type="EC" id="2.3.1.51"/>
    </reaction>
</comment>
<dbReference type="Pfam" id="PF01553">
    <property type="entry name" value="Acyltransferase"/>
    <property type="match status" value="1"/>
</dbReference>
<sequence length="289" mass="32588">MGYLQKLKFYIKSFIFGSLIASCALYGVFASIFLRIIGKSEYAQYTVARAFYHLFSRLLGIKIVIKNEHLLHKKPAVVISNHQSALDILVLGKIFQPGYTVTAKKALKYLPFLGWFMLASKTFFLDRARGEKARKVLDQALLSLKENDRALFMFPEGTRSAIKKLDMLPFKKGAFHLAKQAKIPVIPVAVQNYSTLFHSRDKIFKRGEIVIEVMEPESSDHLETKEDVDEFVILIRNKMLKSIESMGYASTVDEKKPAPASPVEQESNEAASDESVEVISESTPLISTD</sequence>
<keyword evidence="6" id="KW-0472">Membrane</keyword>
<evidence type="ECO:0000313" key="8">
    <source>
        <dbReference type="EMBL" id="KNE02802.1"/>
    </source>
</evidence>
<dbReference type="InterPro" id="IPR004552">
    <property type="entry name" value="AGP_acyltrans"/>
</dbReference>
<evidence type="ECO:0000259" key="7">
    <source>
        <dbReference type="SMART" id="SM00563"/>
    </source>
</evidence>
<dbReference type="EC" id="2.3.1.51" evidence="4"/>
<feature type="domain" description="Phospholipid/glycerol acyltransferase" evidence="7">
    <location>
        <begin position="76"/>
        <end position="193"/>
    </location>
</feature>
<dbReference type="GO" id="GO:0016020">
    <property type="term" value="C:membrane"/>
    <property type="evidence" value="ECO:0007669"/>
    <property type="project" value="InterPro"/>
</dbReference>
<feature type="region of interest" description="Disordered" evidence="5">
    <location>
        <begin position="250"/>
        <end position="289"/>
    </location>
</feature>
<evidence type="ECO:0000256" key="5">
    <source>
        <dbReference type="SAM" id="MobiDB-lite"/>
    </source>
</evidence>
<evidence type="ECO:0000256" key="4">
    <source>
        <dbReference type="RuleBase" id="RU361267"/>
    </source>
</evidence>
<dbReference type="VEuPathDB" id="FungiDB:CJJ07_003135"/>
<protein>
    <recommendedName>
        <fullName evidence="4">1-acyl-sn-glycerol-3-phosphate acyltransferase</fullName>
        <ecNumber evidence="4">2.3.1.51</ecNumber>
    </recommendedName>
</protein>
<comment type="similarity">
    <text evidence="1 4">Belongs to the 1-acyl-sn-glycerol-3-phosphate acyltransferase family.</text>
</comment>
<keyword evidence="3 4" id="KW-0012">Acyltransferase</keyword>
<keyword evidence="4" id="KW-0594">Phospholipid biosynthesis</keyword>
<dbReference type="VEuPathDB" id="FungiDB:CJJ09_000119"/>
<dbReference type="PROSITE" id="PS51257">
    <property type="entry name" value="PROKAR_LIPOPROTEIN"/>
    <property type="match status" value="1"/>
</dbReference>
<dbReference type="PANTHER" id="PTHR10434">
    <property type="entry name" value="1-ACYL-SN-GLYCEROL-3-PHOSPHATE ACYLTRANSFERASE"/>
    <property type="match status" value="1"/>
</dbReference>
<comment type="domain">
    <text evidence="4">The HXXXXD motif is essential for acyltransferase activity and may constitute the binding site for the phosphate moiety of the glycerol-3-phosphate.</text>
</comment>
<comment type="caution">
    <text evidence="8">The sequence shown here is derived from an EMBL/GenBank/DDBJ whole genome shotgun (WGS) entry which is preliminary data.</text>
</comment>
<keyword evidence="4" id="KW-0443">Lipid metabolism</keyword>
<dbReference type="GO" id="GO:0005783">
    <property type="term" value="C:endoplasmic reticulum"/>
    <property type="evidence" value="ECO:0007669"/>
    <property type="project" value="TreeGrafter"/>
</dbReference>
<evidence type="ECO:0000313" key="9">
    <source>
        <dbReference type="Proteomes" id="UP000037122"/>
    </source>
</evidence>
<dbReference type="Proteomes" id="UP000037122">
    <property type="component" value="Unassembled WGS sequence"/>
</dbReference>
<dbReference type="CDD" id="cd07989">
    <property type="entry name" value="LPLAT_AGPAT-like"/>
    <property type="match status" value="1"/>
</dbReference>
<reference evidence="9" key="1">
    <citation type="journal article" date="2015" name="BMC Genomics">
        <title>Draft genome of a commonly misdiagnosed multidrug resistant pathogen Candida auris.</title>
        <authorList>
            <person name="Chatterjee S."/>
            <person name="Alampalli S.V."/>
            <person name="Nageshan R.K."/>
            <person name="Chettiar S.T."/>
            <person name="Joshi S."/>
            <person name="Tatu U.S."/>
        </authorList>
    </citation>
    <scope>NUCLEOTIDE SEQUENCE [LARGE SCALE GENOMIC DNA]</scope>
    <source>
        <strain evidence="9">6684</strain>
    </source>
</reference>
<dbReference type="VEuPathDB" id="FungiDB:B9J08_003959"/>
<name>A0A0L0P8X0_CANAR</name>
<accession>A0A0L0P8X0</accession>
<dbReference type="SUPFAM" id="SSF69593">
    <property type="entry name" value="Glycerol-3-phosphate (1)-acyltransferase"/>
    <property type="match status" value="1"/>
</dbReference>
<keyword evidence="2 4" id="KW-0808">Transferase</keyword>
<dbReference type="EMBL" id="LGST01000002">
    <property type="protein sequence ID" value="KNE02802.1"/>
    <property type="molecule type" value="Genomic_DNA"/>
</dbReference>
<keyword evidence="4" id="KW-1208">Phospholipid metabolism</keyword>
<gene>
    <name evidence="8" type="ORF">QG37_00180</name>
</gene>
<keyword evidence="4" id="KW-0444">Lipid biosynthesis</keyword>
<evidence type="ECO:0000256" key="3">
    <source>
        <dbReference type="ARBA" id="ARBA00023315"/>
    </source>
</evidence>
<dbReference type="NCBIfam" id="TIGR00530">
    <property type="entry name" value="AGP_acyltrn"/>
    <property type="match status" value="1"/>
</dbReference>
<dbReference type="InterPro" id="IPR002123">
    <property type="entry name" value="Plipid/glycerol_acylTrfase"/>
</dbReference>
<dbReference type="GO" id="GO:0006654">
    <property type="term" value="P:phosphatidic acid biosynthetic process"/>
    <property type="evidence" value="ECO:0007669"/>
    <property type="project" value="TreeGrafter"/>
</dbReference>
<dbReference type="SMART" id="SM00563">
    <property type="entry name" value="PlsC"/>
    <property type="match status" value="1"/>
</dbReference>
<keyword evidence="6" id="KW-0812">Transmembrane</keyword>
<dbReference type="GO" id="GO:0003841">
    <property type="term" value="F:1-acylglycerol-3-phosphate O-acyltransferase activity"/>
    <property type="evidence" value="ECO:0007669"/>
    <property type="project" value="UniProtKB-UniRule"/>
</dbReference>
<dbReference type="VEuPathDB" id="FungiDB:CJI97_004063"/>
<dbReference type="AlphaFoldDB" id="A0A0L0P8X0"/>
<proteinExistence type="inferred from homology"/>
<dbReference type="VEuPathDB" id="FungiDB:QG37_00180"/>
<keyword evidence="6" id="KW-1133">Transmembrane helix</keyword>
<feature type="transmembrane region" description="Helical" evidence="6">
    <location>
        <begin position="14"/>
        <end position="34"/>
    </location>
</feature>
<dbReference type="VEuPathDB" id="FungiDB:CJI96_0002519"/>
<feature type="compositionally biased region" description="Polar residues" evidence="5">
    <location>
        <begin position="280"/>
        <end position="289"/>
    </location>
</feature>
<evidence type="ECO:0000256" key="1">
    <source>
        <dbReference type="ARBA" id="ARBA00008655"/>
    </source>
</evidence>